<dbReference type="PROSITE" id="PS00608">
    <property type="entry name" value="GLYCOSYL_HYDROL_F2_2"/>
    <property type="match status" value="1"/>
</dbReference>
<dbReference type="GO" id="GO:0019391">
    <property type="term" value="P:glucuronoside catabolic process"/>
    <property type="evidence" value="ECO:0007669"/>
    <property type="project" value="TreeGrafter"/>
</dbReference>
<organism evidence="7">
    <name type="scientific">Sipha flava</name>
    <name type="common">yellow sugarcane aphid</name>
    <dbReference type="NCBI Taxonomy" id="143950"/>
    <lineage>
        <taxon>Eukaryota</taxon>
        <taxon>Metazoa</taxon>
        <taxon>Ecdysozoa</taxon>
        <taxon>Arthropoda</taxon>
        <taxon>Hexapoda</taxon>
        <taxon>Insecta</taxon>
        <taxon>Pterygota</taxon>
        <taxon>Neoptera</taxon>
        <taxon>Paraneoptera</taxon>
        <taxon>Hemiptera</taxon>
        <taxon>Sternorrhyncha</taxon>
        <taxon>Aphidomorpha</taxon>
        <taxon>Aphidoidea</taxon>
        <taxon>Aphididae</taxon>
        <taxon>Sipha</taxon>
    </lineage>
</organism>
<evidence type="ECO:0000256" key="4">
    <source>
        <dbReference type="SAM" id="SignalP"/>
    </source>
</evidence>
<dbReference type="Pfam" id="PF02837">
    <property type="entry name" value="Glyco_hydro_2_N"/>
    <property type="match status" value="1"/>
</dbReference>
<sequence length="635" mass="73655">MMVVRFLAIVYFLSSATFVACSSANILYPVESESRELRTLHGLWNFKISPLFNQMIGFDEKWYTKRFDTLGDFWKIPVPSSYNDISTNSTIRDYVGWSWYQYEFYVPKRWTKDQLNVFLRFGSVHFKSTVWLNGQLCVDHEGGHLPFTGDATNLLKYGESNLIVVAVNNTLTPDTIPQGFTTFPNNTYKYPKGYRIYSHDFDYFDYSGINRAVQIYTTPKAYVCDITILTSFGNNSEGIVDYKVDICGINISTCHITLLDVNRNTVAESDTCFGKLIIPNVIPWWPIMSGKKQIAYLYTFQVKTNNENSDYYRMKIGVRTLQWTSKELLLNDEPIYLRGFGKHEDFIIRGRGYDDALSARDFYLIKWLGANSFRTSHYPYAEETLQQADEEGILVIVESAACSIKLFGSNLLEFHKRTMTENVNRDKNHPSVIMWSLANEPSNHLNSSVAYFQELYQHVRRLDQSRPITFVNSQQIQNAKAIEFMDILTLNRYSSWYSDSGHLDVIKYQIYKEFVAFTKIYKKPMLFTEYGAGSLSGLHSLPETMWSEDYHVTLLQEHFKTFDSLIENGVPILGEMIWNFADFKTPQEYIRPGLCVKGLFTRERQPKMAAYLVKERFNKFLSNSAHQNKSLNCIN</sequence>
<dbReference type="InterPro" id="IPR006101">
    <property type="entry name" value="Glyco_hydro_2"/>
</dbReference>
<dbReference type="EMBL" id="GGMS01005919">
    <property type="protein sequence ID" value="MBY75122.1"/>
    <property type="molecule type" value="Transcribed_RNA"/>
</dbReference>
<dbReference type="RefSeq" id="XP_025413333.1">
    <property type="nucleotide sequence ID" value="XM_025557548.1"/>
</dbReference>
<dbReference type="OrthoDB" id="408532at2759"/>
<dbReference type="GO" id="GO:0030246">
    <property type="term" value="F:carbohydrate binding"/>
    <property type="evidence" value="ECO:0007669"/>
    <property type="project" value="TreeGrafter"/>
</dbReference>
<reference evidence="9" key="2">
    <citation type="submission" date="2025-04" db="UniProtKB">
        <authorList>
            <consortium name="RefSeq"/>
        </authorList>
    </citation>
    <scope>IDENTIFICATION</scope>
    <source>
        <tissue evidence="9">Whole body</tissue>
    </source>
</reference>
<dbReference type="Gene3D" id="2.60.40.10">
    <property type="entry name" value="Immunoglobulins"/>
    <property type="match status" value="1"/>
</dbReference>
<evidence type="ECO:0000313" key="8">
    <source>
        <dbReference type="Proteomes" id="UP000694846"/>
    </source>
</evidence>
<dbReference type="InterPro" id="IPR013783">
    <property type="entry name" value="Ig-like_fold"/>
</dbReference>
<evidence type="ECO:0000313" key="9">
    <source>
        <dbReference type="RefSeq" id="XP_025413333.1"/>
    </source>
</evidence>
<evidence type="ECO:0000256" key="2">
    <source>
        <dbReference type="ARBA" id="ARBA00022801"/>
    </source>
</evidence>
<accession>A0A2S2QD50</accession>
<dbReference type="PANTHER" id="PTHR10066:SF67">
    <property type="entry name" value="BETA-GLUCURONIDASE"/>
    <property type="match status" value="1"/>
</dbReference>
<dbReference type="Proteomes" id="UP000694846">
    <property type="component" value="Unplaced"/>
</dbReference>
<proteinExistence type="inferred from homology"/>
<feature type="signal peptide" evidence="4">
    <location>
        <begin position="1"/>
        <end position="21"/>
    </location>
</feature>
<dbReference type="Gene3D" id="3.20.20.80">
    <property type="entry name" value="Glycosidases"/>
    <property type="match status" value="1"/>
</dbReference>
<dbReference type="PRINTS" id="PR00132">
    <property type="entry name" value="GLHYDRLASE2"/>
</dbReference>
<protein>
    <submittedName>
        <fullName evidence="7 9">Beta-glucuronidase</fullName>
    </submittedName>
</protein>
<dbReference type="InterPro" id="IPR017853">
    <property type="entry name" value="GH"/>
</dbReference>
<gene>
    <name evidence="7" type="primary">GUSB</name>
    <name evidence="9" type="synonym">LOC112685613</name>
    <name evidence="7" type="ORF">g.93099</name>
</gene>
<dbReference type="SUPFAM" id="SSF51445">
    <property type="entry name" value="(Trans)glycosidases"/>
    <property type="match status" value="1"/>
</dbReference>
<dbReference type="InterPro" id="IPR023232">
    <property type="entry name" value="Glyco_hydro_2_AS"/>
</dbReference>
<dbReference type="Gene3D" id="2.60.120.260">
    <property type="entry name" value="Galactose-binding domain-like"/>
    <property type="match status" value="1"/>
</dbReference>
<dbReference type="GO" id="GO:0005975">
    <property type="term" value="P:carbohydrate metabolic process"/>
    <property type="evidence" value="ECO:0007669"/>
    <property type="project" value="InterPro"/>
</dbReference>
<dbReference type="SUPFAM" id="SSF49303">
    <property type="entry name" value="beta-Galactosidase/glucuronidase domain"/>
    <property type="match status" value="1"/>
</dbReference>
<dbReference type="InterPro" id="IPR006103">
    <property type="entry name" value="Glyco_hydro_2_cat"/>
</dbReference>
<feature type="chain" id="PRO_5044579106" evidence="4">
    <location>
        <begin position="22"/>
        <end position="635"/>
    </location>
</feature>
<comment type="similarity">
    <text evidence="1">Belongs to the glycosyl hydrolase 2 family.</text>
</comment>
<dbReference type="FunFam" id="2.60.120.260:FF:000027">
    <property type="entry name" value="Beta-glucuronidase"/>
    <property type="match status" value="1"/>
</dbReference>
<dbReference type="SUPFAM" id="SSF49785">
    <property type="entry name" value="Galactose-binding domain-like"/>
    <property type="match status" value="1"/>
</dbReference>
<dbReference type="PROSITE" id="PS51257">
    <property type="entry name" value="PROKAR_LIPOPROTEIN"/>
    <property type="match status" value="1"/>
</dbReference>
<dbReference type="GO" id="GO:0005615">
    <property type="term" value="C:extracellular space"/>
    <property type="evidence" value="ECO:0007669"/>
    <property type="project" value="TreeGrafter"/>
</dbReference>
<keyword evidence="2" id="KW-0378">Hydrolase</keyword>
<reference evidence="7" key="1">
    <citation type="submission" date="2018-04" db="EMBL/GenBank/DDBJ databases">
        <title>Transcriptome assembly of Sipha flava.</title>
        <authorList>
            <person name="Scully E.D."/>
            <person name="Geib S.M."/>
            <person name="Palmer N.A."/>
            <person name="Koch K."/>
            <person name="Bradshaw J."/>
            <person name="Heng-Moss T."/>
            <person name="Sarath G."/>
        </authorList>
    </citation>
    <scope>NUCLEOTIDE SEQUENCE</scope>
</reference>
<evidence type="ECO:0000313" key="7">
    <source>
        <dbReference type="EMBL" id="MBY75122.1"/>
    </source>
</evidence>
<keyword evidence="8" id="KW-1185">Reference proteome</keyword>
<dbReference type="Pfam" id="PF02836">
    <property type="entry name" value="Glyco_hydro_2_C"/>
    <property type="match status" value="1"/>
</dbReference>
<dbReference type="AlphaFoldDB" id="A0A2S2QD50"/>
<keyword evidence="3" id="KW-0326">Glycosidase</keyword>
<keyword evidence="4" id="KW-0732">Signal</keyword>
<evidence type="ECO:0000259" key="6">
    <source>
        <dbReference type="Pfam" id="PF02837"/>
    </source>
</evidence>
<name>A0A2S2QD50_9HEMI</name>
<feature type="domain" description="Glycoside hydrolase family 2 catalytic" evidence="5">
    <location>
        <begin position="324"/>
        <end position="619"/>
    </location>
</feature>
<evidence type="ECO:0000259" key="5">
    <source>
        <dbReference type="Pfam" id="PF02836"/>
    </source>
</evidence>
<dbReference type="GO" id="GO:0004566">
    <property type="term" value="F:beta-glucuronidase activity"/>
    <property type="evidence" value="ECO:0007669"/>
    <property type="project" value="TreeGrafter"/>
</dbReference>
<evidence type="ECO:0000256" key="3">
    <source>
        <dbReference type="ARBA" id="ARBA00023295"/>
    </source>
</evidence>
<dbReference type="InterPro" id="IPR006104">
    <property type="entry name" value="Glyco_hydro_2_N"/>
</dbReference>
<dbReference type="InterPro" id="IPR008979">
    <property type="entry name" value="Galactose-bd-like_sf"/>
</dbReference>
<dbReference type="InterPro" id="IPR036156">
    <property type="entry name" value="Beta-gal/glucu_dom_sf"/>
</dbReference>
<dbReference type="PANTHER" id="PTHR10066">
    <property type="entry name" value="BETA-GLUCURONIDASE"/>
    <property type="match status" value="1"/>
</dbReference>
<evidence type="ECO:0000256" key="1">
    <source>
        <dbReference type="ARBA" id="ARBA00007401"/>
    </source>
</evidence>
<dbReference type="FunFam" id="3.20.20.80:FF:000080">
    <property type="entry name" value="Beta-glucuronidase UidA"/>
    <property type="match status" value="1"/>
</dbReference>
<dbReference type="NCBIfam" id="NF007538">
    <property type="entry name" value="PRK10150.1"/>
    <property type="match status" value="1"/>
</dbReference>
<feature type="domain" description="Glycosyl hydrolases family 2 sugar binding" evidence="6">
    <location>
        <begin position="37"/>
        <end position="219"/>
    </location>
</feature>